<feature type="transmembrane region" description="Helical" evidence="7">
    <location>
        <begin position="48"/>
        <end position="69"/>
    </location>
</feature>
<evidence type="ECO:0000256" key="6">
    <source>
        <dbReference type="PROSITE-ProRule" id="PRU00284"/>
    </source>
</evidence>
<evidence type="ECO:0000313" key="10">
    <source>
        <dbReference type="EMBL" id="KHD86701.1"/>
    </source>
</evidence>
<evidence type="ECO:0000259" key="8">
    <source>
        <dbReference type="PROSITE" id="PS50111"/>
    </source>
</evidence>
<name>A0A0A6VGJ1_9BACI</name>
<accession>A0A0A6VGJ1</accession>
<dbReference type="AlphaFoldDB" id="A0A0A6VGJ1"/>
<keyword evidence="4 6" id="KW-0807">Transducer</keyword>
<comment type="caution">
    <text evidence="10">The sequence shown here is derived from an EMBL/GenBank/DDBJ whole genome shotgun (WGS) entry which is preliminary data.</text>
</comment>
<dbReference type="PROSITE" id="PS50111">
    <property type="entry name" value="CHEMOTAXIS_TRANSDUC_2"/>
    <property type="match status" value="1"/>
</dbReference>
<dbReference type="SMART" id="SM00304">
    <property type="entry name" value="HAMP"/>
    <property type="match status" value="1"/>
</dbReference>
<evidence type="ECO:0000256" key="4">
    <source>
        <dbReference type="ARBA" id="ARBA00023224"/>
    </source>
</evidence>
<dbReference type="InterPro" id="IPR003660">
    <property type="entry name" value="HAMP_dom"/>
</dbReference>
<dbReference type="Pfam" id="PF00672">
    <property type="entry name" value="HAMP"/>
    <property type="match status" value="1"/>
</dbReference>
<evidence type="ECO:0000256" key="3">
    <source>
        <dbReference type="ARBA" id="ARBA00023136"/>
    </source>
</evidence>
<feature type="transmembrane region" description="Helical" evidence="7">
    <location>
        <begin position="14"/>
        <end position="36"/>
    </location>
</feature>
<keyword evidence="3 7" id="KW-0472">Membrane</keyword>
<dbReference type="InterPro" id="IPR004089">
    <property type="entry name" value="MCPsignal_dom"/>
</dbReference>
<dbReference type="Gene3D" id="1.10.287.950">
    <property type="entry name" value="Methyl-accepting chemotaxis protein"/>
    <property type="match status" value="1"/>
</dbReference>
<reference evidence="11" key="2">
    <citation type="submission" date="2020-02" db="EMBL/GenBank/DDBJ databases">
        <authorList>
            <person name="Feng H."/>
        </authorList>
    </citation>
    <scope>NUCLEOTIDE SEQUENCE [LARGE SCALE GENOMIC DNA]</scope>
    <source>
        <strain evidence="11">Gsoil 114</strain>
    </source>
</reference>
<dbReference type="GO" id="GO:0005886">
    <property type="term" value="C:plasma membrane"/>
    <property type="evidence" value="ECO:0007669"/>
    <property type="project" value="UniProtKB-SubCell"/>
</dbReference>
<proteinExistence type="inferred from homology"/>
<dbReference type="Gene3D" id="6.10.340.10">
    <property type="match status" value="1"/>
</dbReference>
<evidence type="ECO:0000256" key="2">
    <source>
        <dbReference type="ARBA" id="ARBA00022475"/>
    </source>
</evidence>
<keyword evidence="13" id="KW-1185">Reference proteome</keyword>
<dbReference type="GO" id="GO:0007165">
    <property type="term" value="P:signal transduction"/>
    <property type="evidence" value="ECO:0007669"/>
    <property type="project" value="UniProtKB-KW"/>
</dbReference>
<dbReference type="EMBL" id="JAAIWK010000001">
    <property type="protein sequence ID" value="NEY18396.1"/>
    <property type="molecule type" value="Genomic_DNA"/>
</dbReference>
<dbReference type="OrthoDB" id="2489132at2"/>
<dbReference type="CDD" id="cd06225">
    <property type="entry name" value="HAMP"/>
    <property type="match status" value="1"/>
</dbReference>
<evidence type="ECO:0000256" key="1">
    <source>
        <dbReference type="ARBA" id="ARBA00004236"/>
    </source>
</evidence>
<dbReference type="RefSeq" id="WP_025727645.1">
    <property type="nucleotide sequence ID" value="NZ_JAAIWK010000001.1"/>
</dbReference>
<keyword evidence="2" id="KW-1003">Cell membrane</keyword>
<keyword evidence="7" id="KW-1133">Transmembrane helix</keyword>
<feature type="domain" description="HAMP" evidence="9">
    <location>
        <begin position="70"/>
        <end position="123"/>
    </location>
</feature>
<reference evidence="11 13" key="3">
    <citation type="submission" date="2020-03" db="EMBL/GenBank/DDBJ databases">
        <title>Bacillus aquiflavi sp. nov., isolated from yellow water of strong flavor Chinese baijiu in Yibin region of China.</title>
        <authorList>
            <person name="Xie J."/>
        </authorList>
    </citation>
    <scope>NUCLEOTIDE SEQUENCE [LARGE SCALE GENOMIC DNA]</scope>
    <source>
        <strain evidence="11 13">Gsoil 114</strain>
    </source>
</reference>
<evidence type="ECO:0000259" key="9">
    <source>
        <dbReference type="PROSITE" id="PS50885"/>
    </source>
</evidence>
<dbReference type="STRING" id="363870.NG54_01130"/>
<dbReference type="Pfam" id="PF00015">
    <property type="entry name" value="MCPsignal"/>
    <property type="match status" value="1"/>
</dbReference>
<comment type="similarity">
    <text evidence="5">Belongs to the methyl-accepting chemotaxis (MCP) protein family.</text>
</comment>
<feature type="domain" description="Methyl-accepting transducer" evidence="8">
    <location>
        <begin position="142"/>
        <end position="378"/>
    </location>
</feature>
<evidence type="ECO:0000256" key="5">
    <source>
        <dbReference type="ARBA" id="ARBA00029447"/>
    </source>
</evidence>
<evidence type="ECO:0000313" key="13">
    <source>
        <dbReference type="Proteomes" id="UP000476934"/>
    </source>
</evidence>
<reference evidence="10 12" key="1">
    <citation type="submission" date="2014-10" db="EMBL/GenBank/DDBJ databases">
        <title>Draft genome of phytase producing Bacillus ginsengihumi strain M2.11.</title>
        <authorList>
            <person name="Toymentseva A."/>
            <person name="Boulygina E.A."/>
            <person name="Kazakov S.V."/>
            <person name="Kayumov I."/>
            <person name="Suleimanova A.D."/>
            <person name="Mardanova A.M."/>
            <person name="Maria S.N."/>
            <person name="Sergey M.Y."/>
            <person name="Sharipova M.R."/>
        </authorList>
    </citation>
    <scope>NUCLEOTIDE SEQUENCE [LARGE SCALE GENOMIC DNA]</scope>
    <source>
        <strain evidence="10 12">M2.11</strain>
    </source>
</reference>
<organism evidence="10 12">
    <name type="scientific">Heyndrickxia ginsengihumi</name>
    <dbReference type="NCBI Taxonomy" id="363870"/>
    <lineage>
        <taxon>Bacteria</taxon>
        <taxon>Bacillati</taxon>
        <taxon>Bacillota</taxon>
        <taxon>Bacilli</taxon>
        <taxon>Bacillales</taxon>
        <taxon>Bacillaceae</taxon>
        <taxon>Heyndrickxia</taxon>
    </lineage>
</organism>
<dbReference type="SMART" id="SM00283">
    <property type="entry name" value="MA"/>
    <property type="match status" value="1"/>
</dbReference>
<dbReference type="Proteomes" id="UP000030588">
    <property type="component" value="Unassembled WGS sequence"/>
</dbReference>
<dbReference type="SUPFAM" id="SSF58104">
    <property type="entry name" value="Methyl-accepting chemotaxis protein (MCP) signaling domain"/>
    <property type="match status" value="1"/>
</dbReference>
<comment type="subcellular location">
    <subcellularLocation>
        <location evidence="1">Cell membrane</location>
    </subcellularLocation>
</comment>
<gene>
    <name evidence="11" type="ORF">G4D61_00245</name>
    <name evidence="10" type="ORF">NG54_01130</name>
</gene>
<dbReference type="PANTHER" id="PTHR32089">
    <property type="entry name" value="METHYL-ACCEPTING CHEMOTAXIS PROTEIN MCPB"/>
    <property type="match status" value="1"/>
</dbReference>
<sequence>MEKKTYSFSLTKKIVLFFTSLAFVTYFTSGVFIYIIYPFVSNYISQSWFIIITLSLGIIWSGIFSYFAARFIAKPLKVFEQAALKASDGDIQEDVPLPKSDDEIRSLATAFNRMLSNLRIMVKQIDSNFEHTKDTVEEISSKTSRATVQAEEIARNIAEISAGAENSAYAIQTTAELVEDITSIAQEVQDKANSSEQSSGNMIKELKNSKEVIDTLINGIEIIVNGNEESLKAVHRLETNAKKVENIISLVGEIAAQTNLLALNASIEAARAGEHGRGFAVVADEVRKLADESAKAVQGITDLIQNIQEEVGNVVVQITSQVKKANQEATKGAETKEAMDRMTETIHQVAKKVNHIAELVDKQMQSIQQAAHQSQEVAAIAEETSAGATEVTDITGKQALVMQNIEQLIVQLNQDAVKLKENIERFHY</sequence>
<dbReference type="PROSITE" id="PS50885">
    <property type="entry name" value="HAMP"/>
    <property type="match status" value="1"/>
</dbReference>
<dbReference type="EMBL" id="JRUN01000002">
    <property type="protein sequence ID" value="KHD86701.1"/>
    <property type="molecule type" value="Genomic_DNA"/>
</dbReference>
<evidence type="ECO:0000313" key="11">
    <source>
        <dbReference type="EMBL" id="NEY18396.1"/>
    </source>
</evidence>
<dbReference type="Proteomes" id="UP000476934">
    <property type="component" value="Unassembled WGS sequence"/>
</dbReference>
<evidence type="ECO:0000313" key="12">
    <source>
        <dbReference type="Proteomes" id="UP000030588"/>
    </source>
</evidence>
<keyword evidence="7" id="KW-0812">Transmembrane</keyword>
<evidence type="ECO:0000256" key="7">
    <source>
        <dbReference type="SAM" id="Phobius"/>
    </source>
</evidence>
<protein>
    <submittedName>
        <fullName evidence="10 11">Chemotaxis protein</fullName>
    </submittedName>
</protein>
<dbReference type="PANTHER" id="PTHR32089:SF114">
    <property type="entry name" value="METHYL-ACCEPTING CHEMOTAXIS PROTEIN MCPB"/>
    <property type="match status" value="1"/>
</dbReference>